<evidence type="ECO:0000313" key="4">
    <source>
        <dbReference type="Proteomes" id="UP000494165"/>
    </source>
</evidence>
<gene>
    <name evidence="3" type="ORF">CLODIP_2_CD13604</name>
</gene>
<dbReference type="AlphaFoldDB" id="A0A8S1CRM2"/>
<keyword evidence="1" id="KW-0863">Zinc-finger</keyword>
<organism evidence="3 4">
    <name type="scientific">Cloeon dipterum</name>
    <dbReference type="NCBI Taxonomy" id="197152"/>
    <lineage>
        <taxon>Eukaryota</taxon>
        <taxon>Metazoa</taxon>
        <taxon>Ecdysozoa</taxon>
        <taxon>Arthropoda</taxon>
        <taxon>Hexapoda</taxon>
        <taxon>Insecta</taxon>
        <taxon>Pterygota</taxon>
        <taxon>Palaeoptera</taxon>
        <taxon>Ephemeroptera</taxon>
        <taxon>Pisciforma</taxon>
        <taxon>Baetidae</taxon>
        <taxon>Cloeon</taxon>
    </lineage>
</organism>
<feature type="domain" description="C2H2-type" evidence="2">
    <location>
        <begin position="9"/>
        <end position="32"/>
    </location>
</feature>
<dbReference type="OrthoDB" id="6077919at2759"/>
<dbReference type="PROSITE" id="PS50157">
    <property type="entry name" value="ZINC_FINGER_C2H2_2"/>
    <property type="match status" value="1"/>
</dbReference>
<feature type="non-terminal residue" evidence="3">
    <location>
        <position position="1"/>
    </location>
</feature>
<dbReference type="EMBL" id="CADEPI010000062">
    <property type="protein sequence ID" value="CAB3371474.1"/>
    <property type="molecule type" value="Genomic_DNA"/>
</dbReference>
<keyword evidence="1" id="KW-0862">Zinc</keyword>
<protein>
    <recommendedName>
        <fullName evidence="2">C2H2-type domain-containing protein</fullName>
    </recommendedName>
</protein>
<evidence type="ECO:0000256" key="1">
    <source>
        <dbReference type="PROSITE-ProRule" id="PRU00042"/>
    </source>
</evidence>
<dbReference type="Proteomes" id="UP000494165">
    <property type="component" value="Unassembled WGS sequence"/>
</dbReference>
<keyword evidence="1" id="KW-0479">Metal-binding</keyword>
<dbReference type="InterPro" id="IPR036236">
    <property type="entry name" value="Znf_C2H2_sf"/>
</dbReference>
<keyword evidence="4" id="KW-1185">Reference proteome</keyword>
<dbReference type="InterPro" id="IPR013087">
    <property type="entry name" value="Znf_C2H2_type"/>
</dbReference>
<dbReference type="Gene3D" id="3.30.160.60">
    <property type="entry name" value="Classic Zinc Finger"/>
    <property type="match status" value="1"/>
</dbReference>
<dbReference type="GO" id="GO:0008270">
    <property type="term" value="F:zinc ion binding"/>
    <property type="evidence" value="ECO:0007669"/>
    <property type="project" value="UniProtKB-KW"/>
</dbReference>
<name>A0A8S1CRM2_9INSE</name>
<sequence>WLVHKLLPYKCDTCDQSFKLKNEMQRHRVHAHLTAADQADDTDSQPN</sequence>
<dbReference type="SUPFAM" id="SSF57667">
    <property type="entry name" value="beta-beta-alpha zinc fingers"/>
    <property type="match status" value="1"/>
</dbReference>
<proteinExistence type="predicted"/>
<evidence type="ECO:0000259" key="2">
    <source>
        <dbReference type="PROSITE" id="PS50157"/>
    </source>
</evidence>
<accession>A0A8S1CRM2</accession>
<dbReference type="PROSITE" id="PS00028">
    <property type="entry name" value="ZINC_FINGER_C2H2_1"/>
    <property type="match status" value="1"/>
</dbReference>
<comment type="caution">
    <text evidence="3">The sequence shown here is derived from an EMBL/GenBank/DDBJ whole genome shotgun (WGS) entry which is preliminary data.</text>
</comment>
<reference evidence="3 4" key="1">
    <citation type="submission" date="2020-04" db="EMBL/GenBank/DDBJ databases">
        <authorList>
            <person name="Alioto T."/>
            <person name="Alioto T."/>
            <person name="Gomez Garrido J."/>
        </authorList>
    </citation>
    <scope>NUCLEOTIDE SEQUENCE [LARGE SCALE GENOMIC DNA]</scope>
</reference>
<evidence type="ECO:0000313" key="3">
    <source>
        <dbReference type="EMBL" id="CAB3371474.1"/>
    </source>
</evidence>